<evidence type="ECO:0000313" key="3">
    <source>
        <dbReference type="Proteomes" id="UP000463871"/>
    </source>
</evidence>
<evidence type="ECO:0000256" key="1">
    <source>
        <dbReference type="SAM" id="MobiDB-lite"/>
    </source>
</evidence>
<proteinExistence type="predicted"/>
<dbReference type="EMBL" id="CP047963">
    <property type="protein sequence ID" value="QHQ53685.1"/>
    <property type="molecule type" value="Genomic_DNA"/>
</dbReference>
<sequence length="589" mass="65981">MRSYLSRFEKSGVITQEEMGTRLGCATINTYSKWERGEQVASPVGCRALELLLYHTLVKAGQFTTEEEALSRYYQFKAIHRKNAAVQISRPVDVDKKIQAIQSLAYEALCMKSGAQSRNAVIVDGYQCQLTSGKLEFSPGFNRNGKLAGNTLEVLSLMAGLVTQDYQNMAEYANPGSGIPEMVTNIYRENRDPRFKYYNGVIPCEFFTVQRVRSDIVIEMPKDLVTKVNAFLAEGAKLTERDEREELSPEQLRVALRAIIKKMPEALVTDKGEVSLPKPVFTIKHMIGSNQRIKSKDVSIIEQALCHLLGEQYADIREPAAMLVRNAYGRRKADRAHINTHFFKAAIDARSLAITLHQPKALEAINAFMKGMTDPESSAPDVKGNVDLIQGRARKITAGLVVTPDSYYQINGNQLEISDIISRRNSVRVHIINAIERLLRDANKVYLTHSQVAGAIIKRTRNELKLVSALNKPHMLDEFMEHKARVEAAANEQGLSTPELKQQIAELMAQYDITPQEVPGIAMEVDCHFFSFELIGDRGVITFKDEGSIAYLNEALVQYGTKIDPNTINTKQDDDDDNDNDNDNDDGDD</sequence>
<protein>
    <submittedName>
        <fullName evidence="2">Uncharacterized protein</fullName>
    </submittedName>
</protein>
<dbReference type="Proteomes" id="UP000463871">
    <property type="component" value="Plasmid pMC64A"/>
</dbReference>
<evidence type="ECO:0000313" key="2">
    <source>
        <dbReference type="EMBL" id="QHQ53685.1"/>
    </source>
</evidence>
<organism evidence="2 3">
    <name type="scientific">Aeromonas media</name>
    <dbReference type="NCBI Taxonomy" id="651"/>
    <lineage>
        <taxon>Bacteria</taxon>
        <taxon>Pseudomonadati</taxon>
        <taxon>Pseudomonadota</taxon>
        <taxon>Gammaproteobacteria</taxon>
        <taxon>Aeromonadales</taxon>
        <taxon>Aeromonadaceae</taxon>
        <taxon>Aeromonas</taxon>
    </lineage>
</organism>
<accession>A0AAE6VQ63</accession>
<dbReference type="AlphaFoldDB" id="A0AAE6VQ63"/>
<name>A0AAE6VQ63_AERME</name>
<geneLocation type="plasmid" evidence="3">
    <name>pmc64a</name>
</geneLocation>
<reference evidence="2 3" key="1">
    <citation type="submission" date="2020-01" db="EMBL/GenBank/DDBJ databases">
        <title>Complete genome of Aeromonas media MC64.</title>
        <authorList>
            <person name="Cao G."/>
            <person name="Fu J."/>
            <person name="Zhong C."/>
        </authorList>
    </citation>
    <scope>NUCLEOTIDE SEQUENCE [LARGE SCALE GENOMIC DNA]</scope>
    <source>
        <strain evidence="2 3">MC64</strain>
        <plasmid evidence="3">pmc64a</plasmid>
    </source>
</reference>
<keyword evidence="2" id="KW-0614">Plasmid</keyword>
<feature type="compositionally biased region" description="Acidic residues" evidence="1">
    <location>
        <begin position="573"/>
        <end position="589"/>
    </location>
</feature>
<feature type="region of interest" description="Disordered" evidence="1">
    <location>
        <begin position="564"/>
        <end position="589"/>
    </location>
</feature>
<gene>
    <name evidence="2" type="ORF">GWI30_22880</name>
</gene>
<dbReference type="RefSeq" id="WP_161507974.1">
    <property type="nucleotide sequence ID" value="NZ_CAWPID010000002.1"/>
</dbReference>